<name>A0A6G4VMA8_9ACTN</name>
<accession>A0A6G4VMA8</accession>
<feature type="compositionally biased region" description="Basic and acidic residues" evidence="1">
    <location>
        <begin position="97"/>
        <end position="106"/>
    </location>
</feature>
<dbReference type="RefSeq" id="WP_165269760.1">
    <property type="nucleotide sequence ID" value="NZ_JAAKZY010000304.1"/>
</dbReference>
<feature type="compositionally biased region" description="Pro residues" evidence="1">
    <location>
        <begin position="51"/>
        <end position="60"/>
    </location>
</feature>
<organism evidence="2 3">
    <name type="scientific">Streptomyces scabichelini</name>
    <dbReference type="NCBI Taxonomy" id="2711217"/>
    <lineage>
        <taxon>Bacteria</taxon>
        <taxon>Bacillati</taxon>
        <taxon>Actinomycetota</taxon>
        <taxon>Actinomycetes</taxon>
        <taxon>Kitasatosporales</taxon>
        <taxon>Streptomycetaceae</taxon>
        <taxon>Streptomyces</taxon>
    </lineage>
</organism>
<dbReference type="Proteomes" id="UP000472335">
    <property type="component" value="Unassembled WGS sequence"/>
</dbReference>
<gene>
    <name evidence="2" type="ORF">G5C60_46845</name>
</gene>
<evidence type="ECO:0000256" key="1">
    <source>
        <dbReference type="SAM" id="MobiDB-lite"/>
    </source>
</evidence>
<feature type="region of interest" description="Disordered" evidence="1">
    <location>
        <begin position="1"/>
        <end position="106"/>
    </location>
</feature>
<proteinExistence type="predicted"/>
<protein>
    <submittedName>
        <fullName evidence="2">Uncharacterized protein</fullName>
    </submittedName>
</protein>
<reference evidence="2 3" key="1">
    <citation type="submission" date="2020-02" db="EMBL/GenBank/DDBJ databases">
        <title>Whole-genome analyses of novel actinobacteria.</title>
        <authorList>
            <person name="Sahin N."/>
            <person name="Gencbay T."/>
        </authorList>
    </citation>
    <scope>NUCLEOTIDE SEQUENCE [LARGE SCALE GENOMIC DNA]</scope>
    <source>
        <strain evidence="2 3">HC44</strain>
    </source>
</reference>
<dbReference type="AlphaFoldDB" id="A0A6G4VMA8"/>
<dbReference type="EMBL" id="JAAKZY010000304">
    <property type="protein sequence ID" value="NGO14917.1"/>
    <property type="molecule type" value="Genomic_DNA"/>
</dbReference>
<feature type="compositionally biased region" description="Basic and acidic residues" evidence="1">
    <location>
        <begin position="8"/>
        <end position="21"/>
    </location>
</feature>
<evidence type="ECO:0000313" key="2">
    <source>
        <dbReference type="EMBL" id="NGO14917.1"/>
    </source>
</evidence>
<keyword evidence="3" id="KW-1185">Reference proteome</keyword>
<sequence length="106" mass="11082">MPVTGPEDADHTGRHTGRPEDPDVLPCASDPDVECVRIGSEAHTGGGALAAPPPGGPPEPPADEHLCPPGYVPRRRRSPLPTEGKRVLRPGPPERNPAADERGRPG</sequence>
<comment type="caution">
    <text evidence="2">The sequence shown here is derived from an EMBL/GenBank/DDBJ whole genome shotgun (WGS) entry which is preliminary data.</text>
</comment>
<evidence type="ECO:0000313" key="3">
    <source>
        <dbReference type="Proteomes" id="UP000472335"/>
    </source>
</evidence>